<reference evidence="9" key="1">
    <citation type="submission" date="2022-10" db="EMBL/GenBank/DDBJ databases">
        <title>Tapping the CABI collections for fungal endophytes: first genome assemblies for Collariella, Neodidymelliopsis, Ascochyta clinopodiicola, Didymella pomorum, Didymosphaeria variabile, Neocosmospora piperis and Neocucurbitaria cava.</title>
        <authorList>
            <person name="Hill R."/>
        </authorList>
    </citation>
    <scope>NUCLEOTIDE SEQUENCE</scope>
    <source>
        <strain evidence="9">IMI 360193</strain>
    </source>
</reference>
<evidence type="ECO:0000256" key="3">
    <source>
        <dbReference type="ARBA" id="ARBA00022989"/>
    </source>
</evidence>
<evidence type="ECO:0000313" key="9">
    <source>
        <dbReference type="EMBL" id="KAJ4330244.1"/>
    </source>
</evidence>
<dbReference type="PANTHER" id="PTHR33048:SF96">
    <property type="entry name" value="INTEGRAL MEMBRANE PROTEIN"/>
    <property type="match status" value="1"/>
</dbReference>
<feature type="transmembrane region" description="Helical" evidence="7">
    <location>
        <begin position="98"/>
        <end position="119"/>
    </location>
</feature>
<feature type="transmembrane region" description="Helical" evidence="7">
    <location>
        <begin position="169"/>
        <end position="199"/>
    </location>
</feature>
<evidence type="ECO:0000256" key="6">
    <source>
        <dbReference type="SAM" id="MobiDB-lite"/>
    </source>
</evidence>
<sequence>MASTAQIEELFALGKIVFILSITLVIWAWLAVGLRLWVRFRITKSPGWDDAAMVATLLLFTTYCAFILTIVIRSGQGGKLFSKEERYLSLVFVQLSEVFYILTTTLLKISLGLFFLRVLTKRWQKIIFHTILGVSATYGLFYTFTTIFVCGDPAKLADSLVGSKKCLPAAFILTTGYLYGCINVIADWTFVLIPIVILIDSDIDRRSKISVSIVMGLGAIGSVSSILRMVYLEGLLFSRGGAGGLNPNAVKATIWATAEPGTGIIAASIALLRPMLRKIASDTQKAYHSRKASLPGSSIKSTLTRTFKSKDSDSDSIIALTTVETNKTYVNDVETGGTNASKSDKWNRESTYGGGRDDDPWSPTVTMGKASVQKVINVQMVNGRGSPAPQPQGRRYI</sequence>
<dbReference type="InterPro" id="IPR052337">
    <property type="entry name" value="SAT4-like"/>
</dbReference>
<keyword evidence="10" id="KW-1185">Reference proteome</keyword>
<feature type="domain" description="Rhodopsin" evidence="8">
    <location>
        <begin position="34"/>
        <end position="278"/>
    </location>
</feature>
<evidence type="ECO:0000256" key="7">
    <source>
        <dbReference type="SAM" id="Phobius"/>
    </source>
</evidence>
<dbReference type="InterPro" id="IPR049326">
    <property type="entry name" value="Rhodopsin_dom_fungi"/>
</dbReference>
<evidence type="ECO:0000256" key="5">
    <source>
        <dbReference type="ARBA" id="ARBA00038359"/>
    </source>
</evidence>
<feature type="region of interest" description="Disordered" evidence="6">
    <location>
        <begin position="332"/>
        <end position="363"/>
    </location>
</feature>
<gene>
    <name evidence="9" type="ORF">N0V87_010166</name>
</gene>
<accession>A0A9W8WPS7</accession>
<dbReference type="Pfam" id="PF20684">
    <property type="entry name" value="Fung_rhodopsin"/>
    <property type="match status" value="1"/>
</dbReference>
<name>A0A9W8WPS7_9PLEO</name>
<protein>
    <recommendedName>
        <fullName evidence="8">Rhodopsin domain-containing protein</fullName>
    </recommendedName>
</protein>
<comment type="subcellular location">
    <subcellularLocation>
        <location evidence="1">Membrane</location>
        <topology evidence="1">Multi-pass membrane protein</topology>
    </subcellularLocation>
</comment>
<dbReference type="EMBL" id="JAPEUV010000213">
    <property type="protein sequence ID" value="KAJ4330244.1"/>
    <property type="molecule type" value="Genomic_DNA"/>
</dbReference>
<feature type="transmembrane region" description="Helical" evidence="7">
    <location>
        <begin position="252"/>
        <end position="272"/>
    </location>
</feature>
<feature type="transmembrane region" description="Helical" evidence="7">
    <location>
        <begin position="126"/>
        <end position="149"/>
    </location>
</feature>
<dbReference type="PANTHER" id="PTHR33048">
    <property type="entry name" value="PTH11-LIKE INTEGRAL MEMBRANE PROTEIN (AFU_ORTHOLOGUE AFUA_5G11245)"/>
    <property type="match status" value="1"/>
</dbReference>
<feature type="transmembrane region" description="Helical" evidence="7">
    <location>
        <begin position="211"/>
        <end position="232"/>
    </location>
</feature>
<comment type="similarity">
    <text evidence="5">Belongs to the SAT4 family.</text>
</comment>
<organism evidence="9 10">
    <name type="scientific">Didymella glomerata</name>
    <dbReference type="NCBI Taxonomy" id="749621"/>
    <lineage>
        <taxon>Eukaryota</taxon>
        <taxon>Fungi</taxon>
        <taxon>Dikarya</taxon>
        <taxon>Ascomycota</taxon>
        <taxon>Pezizomycotina</taxon>
        <taxon>Dothideomycetes</taxon>
        <taxon>Pleosporomycetidae</taxon>
        <taxon>Pleosporales</taxon>
        <taxon>Pleosporineae</taxon>
        <taxon>Didymellaceae</taxon>
        <taxon>Didymella</taxon>
    </lineage>
</organism>
<feature type="transmembrane region" description="Helical" evidence="7">
    <location>
        <begin position="50"/>
        <end position="72"/>
    </location>
</feature>
<dbReference type="GO" id="GO:0016020">
    <property type="term" value="C:membrane"/>
    <property type="evidence" value="ECO:0007669"/>
    <property type="project" value="UniProtKB-SubCell"/>
</dbReference>
<keyword evidence="3 7" id="KW-1133">Transmembrane helix</keyword>
<evidence type="ECO:0000313" key="10">
    <source>
        <dbReference type="Proteomes" id="UP001140562"/>
    </source>
</evidence>
<feature type="transmembrane region" description="Helical" evidence="7">
    <location>
        <begin position="16"/>
        <end position="38"/>
    </location>
</feature>
<evidence type="ECO:0000256" key="2">
    <source>
        <dbReference type="ARBA" id="ARBA00022692"/>
    </source>
</evidence>
<evidence type="ECO:0000256" key="1">
    <source>
        <dbReference type="ARBA" id="ARBA00004141"/>
    </source>
</evidence>
<dbReference type="OrthoDB" id="4682787at2759"/>
<comment type="caution">
    <text evidence="9">The sequence shown here is derived from an EMBL/GenBank/DDBJ whole genome shotgun (WGS) entry which is preliminary data.</text>
</comment>
<evidence type="ECO:0000259" key="8">
    <source>
        <dbReference type="Pfam" id="PF20684"/>
    </source>
</evidence>
<dbReference type="AlphaFoldDB" id="A0A9W8WPS7"/>
<keyword evidence="4 7" id="KW-0472">Membrane</keyword>
<evidence type="ECO:0000256" key="4">
    <source>
        <dbReference type="ARBA" id="ARBA00023136"/>
    </source>
</evidence>
<keyword evidence="2 7" id="KW-0812">Transmembrane</keyword>
<dbReference type="Proteomes" id="UP001140562">
    <property type="component" value="Unassembled WGS sequence"/>
</dbReference>
<proteinExistence type="inferred from homology"/>